<dbReference type="RefSeq" id="WP_173223862.1">
    <property type="nucleotide sequence ID" value="NZ_CP048104.1"/>
</dbReference>
<name>A0A7D4CPG3_9BACL</name>
<gene>
    <name evidence="1" type="ORF">GXN76_13100</name>
</gene>
<dbReference type="Proteomes" id="UP000503088">
    <property type="component" value="Chromosome"/>
</dbReference>
<accession>A0A7D4CPG3</accession>
<keyword evidence="2" id="KW-1185">Reference proteome</keyword>
<proteinExistence type="predicted"/>
<evidence type="ECO:0000313" key="2">
    <source>
        <dbReference type="Proteomes" id="UP000503088"/>
    </source>
</evidence>
<dbReference type="KEGG" id="kpul:GXN76_13100"/>
<dbReference type="EMBL" id="CP048104">
    <property type="protein sequence ID" value="QKG85318.1"/>
    <property type="molecule type" value="Genomic_DNA"/>
</dbReference>
<protein>
    <submittedName>
        <fullName evidence="1">Uncharacterized protein</fullName>
    </submittedName>
</protein>
<organism evidence="1 2">
    <name type="scientific">Kroppenstedtia pulmonis</name>
    <dbReference type="NCBI Taxonomy" id="1380685"/>
    <lineage>
        <taxon>Bacteria</taxon>
        <taxon>Bacillati</taxon>
        <taxon>Bacillota</taxon>
        <taxon>Bacilli</taxon>
        <taxon>Bacillales</taxon>
        <taxon>Thermoactinomycetaceae</taxon>
        <taxon>Kroppenstedtia</taxon>
    </lineage>
</organism>
<evidence type="ECO:0000313" key="1">
    <source>
        <dbReference type="EMBL" id="QKG85318.1"/>
    </source>
</evidence>
<reference evidence="1 2" key="1">
    <citation type="submission" date="2020-01" db="EMBL/GenBank/DDBJ databases">
        <authorList>
            <person name="Gulvik C.A."/>
            <person name="Batra D.G."/>
        </authorList>
    </citation>
    <scope>NUCLEOTIDE SEQUENCE [LARGE SCALE GENOMIC DNA]</scope>
    <source>
        <strain evidence="1 2">W9323</strain>
    </source>
</reference>
<dbReference type="AlphaFoldDB" id="A0A7D4CPG3"/>
<sequence length="124" mass="14596">MENLFCEETFPLGEEKADSDKDVPDPEVEYAVTIWREIKTVLFPILQAPDPESLWEDTRSKIWSLYESAGFPYEPTDRGFWKWLLEQNHKVSSIRAENENKMWEQGLIRLKNQLLMPPDPDIPT</sequence>